<evidence type="ECO:0000313" key="3">
    <source>
        <dbReference type="Proteomes" id="UP000054776"/>
    </source>
</evidence>
<evidence type="ECO:0000256" key="1">
    <source>
        <dbReference type="SAM" id="MobiDB-lite"/>
    </source>
</evidence>
<dbReference type="InParanoid" id="A0A0V1BJA3"/>
<dbReference type="EMBL" id="JYDH01000035">
    <property type="protein sequence ID" value="KRY37300.1"/>
    <property type="molecule type" value="Genomic_DNA"/>
</dbReference>
<keyword evidence="3" id="KW-1185">Reference proteome</keyword>
<evidence type="ECO:0000313" key="2">
    <source>
        <dbReference type="EMBL" id="KRY37300.1"/>
    </source>
</evidence>
<dbReference type="Proteomes" id="UP000054776">
    <property type="component" value="Unassembled WGS sequence"/>
</dbReference>
<reference evidence="2 3" key="1">
    <citation type="submission" date="2015-01" db="EMBL/GenBank/DDBJ databases">
        <title>Evolution of Trichinella species and genotypes.</title>
        <authorList>
            <person name="Korhonen P.K."/>
            <person name="Edoardo P."/>
            <person name="Giuseppe L.R."/>
            <person name="Gasser R.B."/>
        </authorList>
    </citation>
    <scope>NUCLEOTIDE SEQUENCE [LARGE SCALE GENOMIC DNA]</scope>
    <source>
        <strain evidence="2">ISS3</strain>
    </source>
</reference>
<accession>A0A0V1BJA3</accession>
<proteinExistence type="predicted"/>
<comment type="caution">
    <text evidence="2">The sequence shown here is derived from an EMBL/GenBank/DDBJ whole genome shotgun (WGS) entry which is preliminary data.</text>
</comment>
<dbReference type="AlphaFoldDB" id="A0A0V1BJA3"/>
<organism evidence="2 3">
    <name type="scientific">Trichinella spiralis</name>
    <name type="common">Trichina worm</name>
    <dbReference type="NCBI Taxonomy" id="6334"/>
    <lineage>
        <taxon>Eukaryota</taxon>
        <taxon>Metazoa</taxon>
        <taxon>Ecdysozoa</taxon>
        <taxon>Nematoda</taxon>
        <taxon>Enoplea</taxon>
        <taxon>Dorylaimia</taxon>
        <taxon>Trichinellida</taxon>
        <taxon>Trichinellidae</taxon>
        <taxon>Trichinella</taxon>
    </lineage>
</organism>
<name>A0A0V1BJA3_TRISP</name>
<sequence length="102" mass="12576">MSKDEDNGSKTENKSEEVSLEEAMQHKLEKYEKMFKDRYSEKDSTFEKATFPPALVVVGYRMRHFNRDRNRFPRDRFRRDHFAQDRFHRDHFARDRSPLDRF</sequence>
<dbReference type="OrthoDB" id="5920258at2759"/>
<feature type="region of interest" description="Disordered" evidence="1">
    <location>
        <begin position="1"/>
        <end position="23"/>
    </location>
</feature>
<gene>
    <name evidence="2" type="ORF">T01_13204</name>
</gene>
<protein>
    <submittedName>
        <fullName evidence="2">Uncharacterized protein</fullName>
    </submittedName>
</protein>